<protein>
    <submittedName>
        <fullName evidence="5">MBL fold metallo-hydrolase</fullName>
    </submittedName>
</protein>
<keyword evidence="6" id="KW-1185">Reference proteome</keyword>
<reference evidence="5" key="1">
    <citation type="submission" date="2022-01" db="EMBL/GenBank/DDBJ databases">
        <title>Paenibacillus spongiae sp. nov., isolated from marine sponge.</title>
        <authorList>
            <person name="Li Z."/>
            <person name="Zhang M."/>
        </authorList>
    </citation>
    <scope>NUCLEOTIDE SEQUENCE</scope>
    <source>
        <strain evidence="5">PHS-Z3</strain>
    </source>
</reference>
<dbReference type="PANTHER" id="PTHR42663">
    <property type="entry name" value="HYDROLASE C777.06C-RELATED-RELATED"/>
    <property type="match status" value="1"/>
</dbReference>
<comment type="catalytic activity">
    <reaction evidence="1">
        <text>3',5'-cyclic CMP + H2O = CMP + H(+)</text>
        <dbReference type="Rhea" id="RHEA:72675"/>
        <dbReference type="ChEBI" id="CHEBI:15377"/>
        <dbReference type="ChEBI" id="CHEBI:15378"/>
        <dbReference type="ChEBI" id="CHEBI:58003"/>
        <dbReference type="ChEBI" id="CHEBI:60377"/>
    </reaction>
    <physiologicalReaction direction="left-to-right" evidence="1">
        <dbReference type="Rhea" id="RHEA:72676"/>
    </physiologicalReaction>
</comment>
<dbReference type="InterPro" id="IPR001279">
    <property type="entry name" value="Metallo-B-lactamas"/>
</dbReference>
<evidence type="ECO:0000256" key="1">
    <source>
        <dbReference type="ARBA" id="ARBA00034221"/>
    </source>
</evidence>
<dbReference type="InterPro" id="IPR036866">
    <property type="entry name" value="RibonucZ/Hydroxyglut_hydro"/>
</dbReference>
<feature type="domain" description="Metallo-beta-lactamase" evidence="4">
    <location>
        <begin position="45"/>
        <end position="238"/>
    </location>
</feature>
<evidence type="ECO:0000256" key="3">
    <source>
        <dbReference type="ARBA" id="ARBA00048505"/>
    </source>
</evidence>
<evidence type="ECO:0000259" key="4">
    <source>
        <dbReference type="SMART" id="SM00849"/>
    </source>
</evidence>
<accession>A0ABY5S275</accession>
<dbReference type="Proteomes" id="UP001057877">
    <property type="component" value="Chromosome"/>
</dbReference>
<dbReference type="RefSeq" id="WP_258383755.1">
    <property type="nucleotide sequence ID" value="NZ_CP091430.1"/>
</dbReference>
<gene>
    <name evidence="5" type="ORF">L1F29_19560</name>
</gene>
<dbReference type="SUPFAM" id="SSF56281">
    <property type="entry name" value="Metallo-hydrolase/oxidoreductase"/>
    <property type="match status" value="1"/>
</dbReference>
<dbReference type="EMBL" id="CP091430">
    <property type="protein sequence ID" value="UVI27665.1"/>
    <property type="molecule type" value="Genomic_DNA"/>
</dbReference>
<comment type="function">
    <text evidence="2">Counteracts the endogenous Pycsar antiviral defense system. Phosphodiesterase that enables metal-dependent hydrolysis of host cyclic nucleotide Pycsar defense signals such as cCMP and cUMP.</text>
</comment>
<organism evidence="5 6">
    <name type="scientific">Paenibacillus spongiae</name>
    <dbReference type="NCBI Taxonomy" id="2909671"/>
    <lineage>
        <taxon>Bacteria</taxon>
        <taxon>Bacillati</taxon>
        <taxon>Bacillota</taxon>
        <taxon>Bacilli</taxon>
        <taxon>Bacillales</taxon>
        <taxon>Paenibacillaceae</taxon>
        <taxon>Paenibacillus</taxon>
    </lineage>
</organism>
<evidence type="ECO:0000313" key="6">
    <source>
        <dbReference type="Proteomes" id="UP001057877"/>
    </source>
</evidence>
<dbReference type="CDD" id="cd16279">
    <property type="entry name" value="metallo-hydrolase-like_MBL-fold"/>
    <property type="match status" value="1"/>
</dbReference>
<dbReference type="Gene3D" id="3.60.15.10">
    <property type="entry name" value="Ribonuclease Z/Hydroxyacylglutathione hydrolase-like"/>
    <property type="match status" value="1"/>
</dbReference>
<sequence length="266" mass="30146">MSAEETARSTAITFWGTGDSMGVPRVYCDCSVCEEARSSGTNRRKRSLVHLNDPELGVLLIDCGPDWRDQMEAAGLRRLDRILITHAHFDHIGGLAEWADMCRWTGIAGEAYAKPDVIDEVLTRFPWIGRNITFIPIEGPLQLGRWRVDCWKVNHGKNGYSYAFRFSDLAAGRSWAYCSDAISLTEEQLMPLMNLDLLILGTSFYEEPFPLHTRSVYDVKEAAALLERLKPKQTVLTHMSHDIDLRREYPLPADVRFALTGMIIQV</sequence>
<dbReference type="PANTHER" id="PTHR42663:SF6">
    <property type="entry name" value="HYDROLASE C777.06C-RELATED"/>
    <property type="match status" value="1"/>
</dbReference>
<evidence type="ECO:0000313" key="5">
    <source>
        <dbReference type="EMBL" id="UVI27665.1"/>
    </source>
</evidence>
<proteinExistence type="predicted"/>
<name>A0ABY5S275_9BACL</name>
<evidence type="ECO:0000256" key="2">
    <source>
        <dbReference type="ARBA" id="ARBA00034301"/>
    </source>
</evidence>
<dbReference type="Pfam" id="PF12706">
    <property type="entry name" value="Lactamase_B_2"/>
    <property type="match status" value="1"/>
</dbReference>
<dbReference type="SMART" id="SM00849">
    <property type="entry name" value="Lactamase_B"/>
    <property type="match status" value="1"/>
</dbReference>
<comment type="catalytic activity">
    <reaction evidence="3">
        <text>3',5'-cyclic UMP + H2O = UMP + H(+)</text>
        <dbReference type="Rhea" id="RHEA:70575"/>
        <dbReference type="ChEBI" id="CHEBI:15377"/>
        <dbReference type="ChEBI" id="CHEBI:15378"/>
        <dbReference type="ChEBI" id="CHEBI:57865"/>
        <dbReference type="ChEBI" id="CHEBI:184387"/>
    </reaction>
    <physiologicalReaction direction="left-to-right" evidence="3">
        <dbReference type="Rhea" id="RHEA:70576"/>
    </physiologicalReaction>
</comment>